<feature type="domain" description="Lipocalin/cytosolic fatty-acid binding" evidence="1">
    <location>
        <begin position="17"/>
        <end position="72"/>
    </location>
</feature>
<sequence length="86" mass="10183">MWRVRPLWPFEFIVLTVYVDPDYEYTARATPDKDFAWILSRHPGMSEETYQTMLTRLDALGFDTARFRKVVQFPEQVGKPGFHGVR</sequence>
<evidence type="ECO:0000313" key="2">
    <source>
        <dbReference type="EMBL" id="SAK93833.1"/>
    </source>
</evidence>
<reference evidence="2" key="1">
    <citation type="submission" date="2016-01" db="EMBL/GenBank/DDBJ databases">
        <authorList>
            <person name="Peeters C."/>
        </authorList>
    </citation>
    <scope>NUCLEOTIDE SEQUENCE [LARGE SCALE GENOMIC DNA]</scope>
    <source>
        <strain evidence="2">LMG 29326</strain>
    </source>
</reference>
<accession>A0A158DH85</accession>
<dbReference type="Proteomes" id="UP000054978">
    <property type="component" value="Unassembled WGS sequence"/>
</dbReference>
<evidence type="ECO:0000259" key="1">
    <source>
        <dbReference type="Pfam" id="PF08212"/>
    </source>
</evidence>
<dbReference type="STRING" id="1777144.AWB83_05445"/>
<dbReference type="InterPro" id="IPR012674">
    <property type="entry name" value="Calycin"/>
</dbReference>
<dbReference type="RefSeq" id="WP_159463084.1">
    <property type="nucleotide sequence ID" value="NZ_FCOB02000031.1"/>
</dbReference>
<dbReference type="SUPFAM" id="SSF50814">
    <property type="entry name" value="Lipocalins"/>
    <property type="match status" value="1"/>
</dbReference>
<proteinExistence type="predicted"/>
<gene>
    <name evidence="2" type="ORF">AWB83_05445</name>
</gene>
<dbReference type="OrthoDB" id="9793905at2"/>
<name>A0A158DH85_9BURK</name>
<keyword evidence="3" id="KW-1185">Reference proteome</keyword>
<dbReference type="AlphaFoldDB" id="A0A158DH85"/>
<evidence type="ECO:0000313" key="3">
    <source>
        <dbReference type="Proteomes" id="UP000054978"/>
    </source>
</evidence>
<protein>
    <submittedName>
        <fullName evidence="2">Lipocalin family protein</fullName>
    </submittedName>
</protein>
<dbReference type="EMBL" id="FCOB02000031">
    <property type="protein sequence ID" value="SAK93833.1"/>
    <property type="molecule type" value="Genomic_DNA"/>
</dbReference>
<dbReference type="Pfam" id="PF08212">
    <property type="entry name" value="Lipocalin_2"/>
    <property type="match status" value="1"/>
</dbReference>
<dbReference type="Gene3D" id="2.40.128.20">
    <property type="match status" value="1"/>
</dbReference>
<organism evidence="2 3">
    <name type="scientific">Caballeronia ptereochthonis</name>
    <dbReference type="NCBI Taxonomy" id="1777144"/>
    <lineage>
        <taxon>Bacteria</taxon>
        <taxon>Pseudomonadati</taxon>
        <taxon>Pseudomonadota</taxon>
        <taxon>Betaproteobacteria</taxon>
        <taxon>Burkholderiales</taxon>
        <taxon>Burkholderiaceae</taxon>
        <taxon>Caballeronia</taxon>
    </lineage>
</organism>
<comment type="caution">
    <text evidence="2">The sequence shown here is derived from an EMBL/GenBank/DDBJ whole genome shotgun (WGS) entry which is preliminary data.</text>
</comment>
<dbReference type="InterPro" id="IPR000566">
    <property type="entry name" value="Lipocln_cytosolic_FA-bd_dom"/>
</dbReference>